<keyword evidence="3" id="KW-1185">Reference proteome</keyword>
<dbReference type="InterPro" id="IPR011048">
    <property type="entry name" value="Haem_d1_sf"/>
</dbReference>
<evidence type="ECO:0000313" key="2">
    <source>
        <dbReference type="EMBL" id="RST30317.1"/>
    </source>
</evidence>
<keyword evidence="1" id="KW-0732">Signal</keyword>
<dbReference type="SUPFAM" id="SSF51004">
    <property type="entry name" value="C-terminal (heme d1) domain of cytochrome cd1-nitrite reductase"/>
    <property type="match status" value="1"/>
</dbReference>
<reference evidence="2 3" key="1">
    <citation type="submission" date="2018-12" db="EMBL/GenBank/DDBJ databases">
        <title>Sphingomonas sp. HMF7854 Genome sequencing and assembly.</title>
        <authorList>
            <person name="Cha I."/>
            <person name="Kang H."/>
            <person name="Kim H."/>
            <person name="Kang J."/>
            <person name="Joh K."/>
        </authorList>
    </citation>
    <scope>NUCLEOTIDE SEQUENCE [LARGE SCALE GENOMIC DNA]</scope>
    <source>
        <strain evidence="2 3">HMF7854</strain>
    </source>
</reference>
<dbReference type="RefSeq" id="WP_126718149.1">
    <property type="nucleotide sequence ID" value="NZ_RWJF01000001.1"/>
</dbReference>
<name>A0A3R9WRW2_9SPHN</name>
<protein>
    <recommendedName>
        <fullName evidence="4">DUF1236 domain-containing protein</fullName>
    </recommendedName>
</protein>
<dbReference type="AlphaFoldDB" id="A0A3R9WRW2"/>
<sequence>MTKSLVLLAGAAIALAGSAAEARSYSNQIACSGYRDGQCVAWNRLTRKQAGEVKVGTVFGPNYSYYSDYSTLPQPLVTQYSLAPSARYVSTDGYVYVVDPQSYAVTRVITVPAH</sequence>
<proteinExistence type="predicted"/>
<organism evidence="2 3">
    <name type="scientific">Sphingomonas ginkgonis</name>
    <dbReference type="NCBI Taxonomy" id="2315330"/>
    <lineage>
        <taxon>Bacteria</taxon>
        <taxon>Pseudomonadati</taxon>
        <taxon>Pseudomonadota</taxon>
        <taxon>Alphaproteobacteria</taxon>
        <taxon>Sphingomonadales</taxon>
        <taxon>Sphingomonadaceae</taxon>
        <taxon>Sphingomonas</taxon>
    </lineage>
</organism>
<evidence type="ECO:0000256" key="1">
    <source>
        <dbReference type="SAM" id="SignalP"/>
    </source>
</evidence>
<dbReference type="OrthoDB" id="7574961at2"/>
<gene>
    <name evidence="2" type="ORF">HMF7854_05380</name>
</gene>
<accession>A0A3R9WRW2</accession>
<feature type="chain" id="PRO_5018670076" description="DUF1236 domain-containing protein" evidence="1">
    <location>
        <begin position="23"/>
        <end position="114"/>
    </location>
</feature>
<dbReference type="Proteomes" id="UP000274661">
    <property type="component" value="Unassembled WGS sequence"/>
</dbReference>
<dbReference type="EMBL" id="RWJF01000001">
    <property type="protein sequence ID" value="RST30317.1"/>
    <property type="molecule type" value="Genomic_DNA"/>
</dbReference>
<feature type="signal peptide" evidence="1">
    <location>
        <begin position="1"/>
        <end position="22"/>
    </location>
</feature>
<evidence type="ECO:0008006" key="4">
    <source>
        <dbReference type="Google" id="ProtNLM"/>
    </source>
</evidence>
<evidence type="ECO:0000313" key="3">
    <source>
        <dbReference type="Proteomes" id="UP000274661"/>
    </source>
</evidence>
<comment type="caution">
    <text evidence="2">The sequence shown here is derived from an EMBL/GenBank/DDBJ whole genome shotgun (WGS) entry which is preliminary data.</text>
</comment>